<dbReference type="Gene3D" id="1.10.8.610">
    <property type="entry name" value="SirC, precorrin-2 dehydrogenase, C-terminal helical domain-like"/>
    <property type="match status" value="1"/>
</dbReference>
<proteinExistence type="predicted"/>
<keyword evidence="4" id="KW-0520">NAD</keyword>
<dbReference type="InterPro" id="IPR028161">
    <property type="entry name" value="Met8-like"/>
</dbReference>
<evidence type="ECO:0000313" key="7">
    <source>
        <dbReference type="EMBL" id="KAB7709133.1"/>
    </source>
</evidence>
<dbReference type="InterPro" id="IPR036291">
    <property type="entry name" value="NAD(P)-bd_dom_sf"/>
</dbReference>
<dbReference type="EC" id="1.3.1.76" evidence="2"/>
<dbReference type="GO" id="GO:0004325">
    <property type="term" value="F:ferrochelatase activity"/>
    <property type="evidence" value="ECO:0007669"/>
    <property type="project" value="InterPro"/>
</dbReference>
<protein>
    <recommendedName>
        <fullName evidence="2">precorrin-2 dehydrogenase</fullName>
        <ecNumber evidence="2">1.3.1.76</ecNumber>
    </recommendedName>
</protein>
<dbReference type="Pfam" id="PF13241">
    <property type="entry name" value="NAD_binding_7"/>
    <property type="match status" value="1"/>
</dbReference>
<gene>
    <name evidence="7" type="ORF">F9802_03220</name>
</gene>
<evidence type="ECO:0000313" key="8">
    <source>
        <dbReference type="Proteomes" id="UP000429595"/>
    </source>
</evidence>
<keyword evidence="8" id="KW-1185">Reference proteome</keyword>
<comment type="caution">
    <text evidence="7">The sequence shown here is derived from an EMBL/GenBank/DDBJ whole genome shotgun (WGS) entry which is preliminary data.</text>
</comment>
<dbReference type="Pfam" id="PF22440">
    <property type="entry name" value="SirC_C"/>
    <property type="match status" value="1"/>
</dbReference>
<dbReference type="EMBL" id="WEIO01000001">
    <property type="protein sequence ID" value="KAB7709133.1"/>
    <property type="molecule type" value="Genomic_DNA"/>
</dbReference>
<dbReference type="NCBIfam" id="TIGR01470">
    <property type="entry name" value="cysG_Nterm"/>
    <property type="match status" value="1"/>
</dbReference>
<evidence type="ECO:0000256" key="4">
    <source>
        <dbReference type="ARBA" id="ARBA00023027"/>
    </source>
</evidence>
<keyword evidence="5" id="KW-0627">Porphyrin biosynthesis</keyword>
<dbReference type="SUPFAM" id="SSF75615">
    <property type="entry name" value="Siroheme synthase middle domains-like"/>
    <property type="match status" value="1"/>
</dbReference>
<evidence type="ECO:0000256" key="1">
    <source>
        <dbReference type="ARBA" id="ARBA00005010"/>
    </source>
</evidence>
<dbReference type="GO" id="GO:0019354">
    <property type="term" value="P:siroheme biosynthetic process"/>
    <property type="evidence" value="ECO:0007669"/>
    <property type="project" value="UniProtKB-UniPathway"/>
</dbReference>
<comment type="pathway">
    <text evidence="1">Porphyrin-containing compound metabolism; siroheme biosynthesis; sirohydrochlorin from precorrin-2: step 1/1.</text>
</comment>
<evidence type="ECO:0000256" key="5">
    <source>
        <dbReference type="ARBA" id="ARBA00023244"/>
    </source>
</evidence>
<dbReference type="InterPro" id="IPR006367">
    <property type="entry name" value="Sirohaem_synthase_N"/>
</dbReference>
<keyword evidence="3" id="KW-0560">Oxidoreductase</keyword>
<reference evidence="7 8" key="1">
    <citation type="submission" date="2019-10" db="EMBL/GenBank/DDBJ databases">
        <title>Bacillus aerolatum sp. nov., isolated from bioaerosol of sport playgrounds.</title>
        <authorList>
            <person name="Chen P."/>
            <person name="Zhang G."/>
        </authorList>
    </citation>
    <scope>NUCLEOTIDE SEQUENCE [LARGE SCALE GENOMIC DNA]</scope>
    <source>
        <strain evidence="7 8">CX253</strain>
    </source>
</reference>
<dbReference type="AlphaFoldDB" id="A0A6I1FW26"/>
<evidence type="ECO:0000256" key="6">
    <source>
        <dbReference type="ARBA" id="ARBA00047561"/>
    </source>
</evidence>
<evidence type="ECO:0000256" key="2">
    <source>
        <dbReference type="ARBA" id="ARBA00012400"/>
    </source>
</evidence>
<dbReference type="PANTHER" id="PTHR35330:SF1">
    <property type="entry name" value="SIROHEME BIOSYNTHESIS PROTEIN MET8"/>
    <property type="match status" value="1"/>
</dbReference>
<dbReference type="Proteomes" id="UP000429595">
    <property type="component" value="Unassembled WGS sequence"/>
</dbReference>
<dbReference type="PANTHER" id="PTHR35330">
    <property type="entry name" value="SIROHEME BIOSYNTHESIS PROTEIN MET8"/>
    <property type="match status" value="1"/>
</dbReference>
<sequence>MNIMLYPAMLNLAGKKAVVIGGGPVAARKTASLIEASAVVEVVSPDISKPMNELLCRHQVKWIQKKFSPADLADAFIIIAATNDRAVNERIKQTASPHQLVNIVDDPEGSTFIVPASFKRGKLCMAVSTSGASPSLSKNIVRDLQQQFDDQYVSYLEFLDECRAVVKQSFSDPSARQKILRELASSTFEEKVRAVSESERKRLFTNTLRDWREKR</sequence>
<dbReference type="SUPFAM" id="SSF51735">
    <property type="entry name" value="NAD(P)-binding Rossmann-fold domains"/>
    <property type="match status" value="1"/>
</dbReference>
<dbReference type="GO" id="GO:0043115">
    <property type="term" value="F:precorrin-2 dehydrogenase activity"/>
    <property type="evidence" value="ECO:0007669"/>
    <property type="project" value="UniProtKB-EC"/>
</dbReference>
<name>A0A6I1FW26_9BACI</name>
<dbReference type="Gene3D" id="3.40.50.720">
    <property type="entry name" value="NAD(P)-binding Rossmann-like Domain"/>
    <property type="match status" value="1"/>
</dbReference>
<accession>A0A6I1FW26</accession>
<dbReference type="RefSeq" id="WP_152149659.1">
    <property type="nucleotide sequence ID" value="NZ_WEIO01000001.1"/>
</dbReference>
<evidence type="ECO:0000256" key="3">
    <source>
        <dbReference type="ARBA" id="ARBA00023002"/>
    </source>
</evidence>
<comment type="catalytic activity">
    <reaction evidence="6">
        <text>precorrin-2 + NAD(+) = sirohydrochlorin + NADH + 2 H(+)</text>
        <dbReference type="Rhea" id="RHEA:15613"/>
        <dbReference type="ChEBI" id="CHEBI:15378"/>
        <dbReference type="ChEBI" id="CHEBI:57540"/>
        <dbReference type="ChEBI" id="CHEBI:57945"/>
        <dbReference type="ChEBI" id="CHEBI:58351"/>
        <dbReference type="ChEBI" id="CHEBI:58827"/>
        <dbReference type="EC" id="1.3.1.76"/>
    </reaction>
</comment>
<dbReference type="InterPro" id="IPR042518">
    <property type="entry name" value="SirC_C"/>
</dbReference>
<organism evidence="7 8">
    <name type="scientific">Bacillus aerolatus</name>
    <dbReference type="NCBI Taxonomy" id="2653354"/>
    <lineage>
        <taxon>Bacteria</taxon>
        <taxon>Bacillati</taxon>
        <taxon>Bacillota</taxon>
        <taxon>Bacilli</taxon>
        <taxon>Bacillales</taxon>
        <taxon>Bacillaceae</taxon>
        <taxon>Bacillus</taxon>
    </lineage>
</organism>
<dbReference type="UniPathway" id="UPA00262">
    <property type="reaction ID" value="UER00222"/>
</dbReference>